<evidence type="ECO:0000313" key="2">
    <source>
        <dbReference type="Proteomes" id="UP000297703"/>
    </source>
</evidence>
<gene>
    <name evidence="1" type="ORF">DR999_PMT07709</name>
</gene>
<protein>
    <submittedName>
        <fullName evidence="1">Interleukin-17F-like</fullName>
    </submittedName>
</protein>
<proteinExistence type="predicted"/>
<reference evidence="1 2" key="2">
    <citation type="submission" date="2019-04" db="EMBL/GenBank/DDBJ databases">
        <title>The genome sequence of big-headed turtle.</title>
        <authorList>
            <person name="Gong S."/>
        </authorList>
    </citation>
    <scope>NUCLEOTIDE SEQUENCE [LARGE SCALE GENOMIC DNA]</scope>
    <source>
        <strain evidence="1">DO16091913</strain>
        <tissue evidence="1">Muscle</tissue>
    </source>
</reference>
<dbReference type="AlphaFoldDB" id="A0A4D9ESU2"/>
<sequence length="175" mass="19645">MGSQRGSQHPFSVTAQDPRVWLHKHISWEQGNYIRYLFSHAVCVGVAHFPVEGLLDSAFLRQWNALALWSLGPRCLSGLQENGLLLICGSPIPIPLKRILCEECLVGVRTQYPGVNGTCVWLRLLCMFGGLRASPGERCPTCTQKAYSEGCQRGYFFIVWEPSRRTFMLQGSVTK</sequence>
<evidence type="ECO:0000313" key="1">
    <source>
        <dbReference type="EMBL" id="TFK09260.1"/>
    </source>
</evidence>
<keyword evidence="2" id="KW-1185">Reference proteome</keyword>
<reference evidence="1 2" key="1">
    <citation type="submission" date="2019-04" db="EMBL/GenBank/DDBJ databases">
        <title>Draft genome of the big-headed turtle Platysternon megacephalum.</title>
        <authorList>
            <person name="Gong S."/>
        </authorList>
    </citation>
    <scope>NUCLEOTIDE SEQUENCE [LARGE SCALE GENOMIC DNA]</scope>
    <source>
        <strain evidence="1">DO16091913</strain>
        <tissue evidence="1">Muscle</tissue>
    </source>
</reference>
<dbReference type="Proteomes" id="UP000297703">
    <property type="component" value="Unassembled WGS sequence"/>
</dbReference>
<organism evidence="1 2">
    <name type="scientific">Platysternon megacephalum</name>
    <name type="common">big-headed turtle</name>
    <dbReference type="NCBI Taxonomy" id="55544"/>
    <lineage>
        <taxon>Eukaryota</taxon>
        <taxon>Metazoa</taxon>
        <taxon>Chordata</taxon>
        <taxon>Craniata</taxon>
        <taxon>Vertebrata</taxon>
        <taxon>Euteleostomi</taxon>
        <taxon>Archelosauria</taxon>
        <taxon>Testudinata</taxon>
        <taxon>Testudines</taxon>
        <taxon>Cryptodira</taxon>
        <taxon>Durocryptodira</taxon>
        <taxon>Testudinoidea</taxon>
        <taxon>Platysternidae</taxon>
        <taxon>Platysternon</taxon>
    </lineage>
</organism>
<dbReference type="EMBL" id="QXTE01000055">
    <property type="protein sequence ID" value="TFK09260.1"/>
    <property type="molecule type" value="Genomic_DNA"/>
</dbReference>
<name>A0A4D9ESU2_9SAUR</name>
<comment type="caution">
    <text evidence="1">The sequence shown here is derived from an EMBL/GenBank/DDBJ whole genome shotgun (WGS) entry which is preliminary data.</text>
</comment>
<accession>A0A4D9ESU2</accession>